<dbReference type="PANTHER" id="PTHR48081">
    <property type="entry name" value="AB HYDROLASE SUPERFAMILY PROTEIN C4A8.06C"/>
    <property type="match status" value="1"/>
</dbReference>
<protein>
    <submittedName>
        <fullName evidence="3">Esterase/lipase</fullName>
    </submittedName>
</protein>
<evidence type="ECO:0000256" key="1">
    <source>
        <dbReference type="ARBA" id="ARBA00022801"/>
    </source>
</evidence>
<dbReference type="PANTHER" id="PTHR48081:SF8">
    <property type="entry name" value="ALPHA_BETA HYDROLASE FOLD-3 DOMAIN-CONTAINING PROTEIN-RELATED"/>
    <property type="match status" value="1"/>
</dbReference>
<dbReference type="SUPFAM" id="SSF53474">
    <property type="entry name" value="alpha/beta-Hydrolases"/>
    <property type="match status" value="1"/>
</dbReference>
<evidence type="ECO:0000259" key="2">
    <source>
        <dbReference type="Pfam" id="PF07859"/>
    </source>
</evidence>
<keyword evidence="1" id="KW-0378">Hydrolase</keyword>
<accession>A0A100VVT4</accession>
<dbReference type="GO" id="GO:0016787">
    <property type="term" value="F:hydrolase activity"/>
    <property type="evidence" value="ECO:0007669"/>
    <property type="project" value="UniProtKB-KW"/>
</dbReference>
<reference evidence="4" key="1">
    <citation type="journal article" date="2016" name="Genome Announc.">
        <title>Draft Genome Sequences of Five Rapidly Growing Mycobacterium Species, M. thermoresistibile, M. fortuitum subsp. acetamidolyticum, M. canariasense, M. brisbanense, and M. novocastrense.</title>
        <authorList>
            <person name="Katahira K."/>
            <person name="Ogura Y."/>
            <person name="Gotoh Y."/>
            <person name="Hayashi T."/>
        </authorList>
    </citation>
    <scope>NUCLEOTIDE SEQUENCE [LARGE SCALE GENOMIC DNA]</scope>
    <source>
        <strain evidence="4">JCM15654</strain>
    </source>
</reference>
<comment type="caution">
    <text evidence="3">The sequence shown here is derived from an EMBL/GenBank/DDBJ whole genome shotgun (WGS) entry which is preliminary data.</text>
</comment>
<name>A0A100VVT4_9MYCO</name>
<dbReference type="InterPro" id="IPR029058">
    <property type="entry name" value="AB_hydrolase_fold"/>
</dbReference>
<gene>
    <name evidence="3" type="ORF">RMCB_0971</name>
</gene>
<evidence type="ECO:0000313" key="3">
    <source>
        <dbReference type="EMBL" id="GAS86875.1"/>
    </source>
</evidence>
<dbReference type="EMBL" id="BCSX01000011">
    <property type="protein sequence ID" value="GAS86875.1"/>
    <property type="molecule type" value="Genomic_DNA"/>
</dbReference>
<dbReference type="InterPro" id="IPR013094">
    <property type="entry name" value="AB_hydrolase_3"/>
</dbReference>
<proteinExistence type="predicted"/>
<dbReference type="Gene3D" id="3.40.50.1820">
    <property type="entry name" value="alpha/beta hydrolase"/>
    <property type="match status" value="1"/>
</dbReference>
<reference evidence="4" key="2">
    <citation type="submission" date="2016-02" db="EMBL/GenBank/DDBJ databases">
        <title>Draft genome sequence of five rapidly growing Mycobacterium species.</title>
        <authorList>
            <person name="Katahira K."/>
            <person name="Gotou Y."/>
            <person name="Iida K."/>
            <person name="Ogura Y."/>
            <person name="Hayashi T."/>
        </authorList>
    </citation>
    <scope>NUCLEOTIDE SEQUENCE [LARGE SCALE GENOMIC DNA]</scope>
    <source>
        <strain evidence="4">JCM15654</strain>
    </source>
</reference>
<dbReference type="AlphaFoldDB" id="A0A100VVT4"/>
<feature type="domain" description="Alpha/beta hydrolase fold-3" evidence="2">
    <location>
        <begin position="80"/>
        <end position="288"/>
    </location>
</feature>
<dbReference type="InterPro" id="IPR050300">
    <property type="entry name" value="GDXG_lipolytic_enzyme"/>
</dbReference>
<dbReference type="Pfam" id="PF07859">
    <property type="entry name" value="Abhydrolase_3"/>
    <property type="match status" value="1"/>
</dbReference>
<dbReference type="OrthoDB" id="3181909at2"/>
<keyword evidence="4" id="KW-1185">Reference proteome</keyword>
<dbReference type="STRING" id="146020.RMCB_0971"/>
<evidence type="ECO:0000313" key="4">
    <source>
        <dbReference type="Proteomes" id="UP000069620"/>
    </source>
</evidence>
<dbReference type="Proteomes" id="UP000069620">
    <property type="component" value="Unassembled WGS sequence"/>
</dbReference>
<organism evidence="3 4">
    <name type="scientific">Mycolicibacterium brisbanense</name>
    <dbReference type="NCBI Taxonomy" id="146020"/>
    <lineage>
        <taxon>Bacteria</taxon>
        <taxon>Bacillati</taxon>
        <taxon>Actinomycetota</taxon>
        <taxon>Actinomycetes</taxon>
        <taxon>Mycobacteriales</taxon>
        <taxon>Mycobacteriaceae</taxon>
        <taxon>Mycolicibacterium</taxon>
    </lineage>
</organism>
<sequence length="316" mass="33660">MIVNPRSTVLEPATQAFLAKTAALPQLDSVEPAVGRRIVDGWQHQPAVVSDVWFTVASAAGRVPLRIVLPPNLGGRLPVLIYVHGGGWVFGGARSHDRLVGELAAHTGAAVVFPEYALAPEARYPVALNQICAVARWVFAQGARHGLDTTRVAVGGDGVGATMAIALTLNCLRHRDMTVRQFIGFCPITDASCDTESHRTFSRGYHLHSTTMRWCWDQYAPDGVNRSHPAVSPLHTSMDELARFPASLIVTAEADVVRDEGEAFAAKLFAAGAPTTAVRYGSVIHGFVVLDALCRSSPARAAMAQATSALTTAFGS</sequence>